<dbReference type="KEGG" id="lbi:LEPBI_I2538"/>
<dbReference type="STRING" id="456481.LEPBI_I2538"/>
<keyword evidence="1" id="KW-0378">Hydrolase</keyword>
<dbReference type="Gene3D" id="3.40.50.1820">
    <property type="entry name" value="alpha/beta hydrolase"/>
    <property type="match status" value="1"/>
</dbReference>
<dbReference type="RefSeq" id="WP_012389480.1">
    <property type="nucleotide sequence ID" value="NC_010602.1"/>
</dbReference>
<dbReference type="InterPro" id="IPR052920">
    <property type="entry name" value="DNA-binding_regulatory"/>
</dbReference>
<reference evidence="1 2" key="1">
    <citation type="journal article" date="2008" name="PLoS ONE">
        <title>Genome sequence of the saprophyte Leptospira biflexa provides insights into the evolution of Leptospira and the pathogenesis of leptospirosis.</title>
        <authorList>
            <person name="Picardeau M."/>
            <person name="Bulach D.M."/>
            <person name="Bouchier C."/>
            <person name="Zuerner R.L."/>
            <person name="Zidane N."/>
            <person name="Wilson P.J."/>
            <person name="Creno S."/>
            <person name="Kuczek E.S."/>
            <person name="Bommezzadri S."/>
            <person name="Davis J.C."/>
            <person name="McGrath A."/>
            <person name="Johnson M.J."/>
            <person name="Boursaux-Eude C."/>
            <person name="Seemann T."/>
            <person name="Rouy Z."/>
            <person name="Coppel R.L."/>
            <person name="Rood J.I."/>
            <person name="Lajus A."/>
            <person name="Davies J.K."/>
            <person name="Medigue C."/>
            <person name="Adler B."/>
        </authorList>
    </citation>
    <scope>NUCLEOTIDE SEQUENCE [LARGE SCALE GENOMIC DNA]</scope>
    <source>
        <strain evidence="2">Patoc 1 / ATCC 23582 / Paris</strain>
    </source>
</reference>
<evidence type="ECO:0000313" key="1">
    <source>
        <dbReference type="EMBL" id="ABZ98619.1"/>
    </source>
</evidence>
<dbReference type="GO" id="GO:0016787">
    <property type="term" value="F:hydrolase activity"/>
    <property type="evidence" value="ECO:0007669"/>
    <property type="project" value="UniProtKB-KW"/>
</dbReference>
<dbReference type="AlphaFoldDB" id="B0SLN3"/>
<dbReference type="PANTHER" id="PTHR43358:SF4">
    <property type="entry name" value="ALPHA_BETA HYDROLASE FOLD-1 DOMAIN-CONTAINING PROTEIN"/>
    <property type="match status" value="1"/>
</dbReference>
<dbReference type="EMBL" id="CP000786">
    <property type="protein sequence ID" value="ABZ98619.1"/>
    <property type="molecule type" value="Genomic_DNA"/>
</dbReference>
<dbReference type="BioCyc" id="LBIF456481:LEPBI_RS12490-MONOMER"/>
<dbReference type="OrthoDB" id="9776685at2"/>
<dbReference type="Proteomes" id="UP000001847">
    <property type="component" value="Chromosome I"/>
</dbReference>
<protein>
    <submittedName>
        <fullName evidence="1">Putative hydrolase, alpha/beta superfamily putative signal peptide</fullName>
    </submittedName>
</protein>
<dbReference type="HOGENOM" id="CLU_914647_0_0_12"/>
<name>B0SLN3_LEPBP</name>
<evidence type="ECO:0000313" key="2">
    <source>
        <dbReference type="Proteomes" id="UP000001847"/>
    </source>
</evidence>
<sequence length="304" mass="35073">MKKPLSLFLLIITLILLVASIYFSAFILTPTLLSQVDEGKDKNHISFQDYSLPEPETIRFQNGTLRLRGWYFKHSKKQNCGMILLHGFSESKMQMLSYAPSFWKRGCSLFMYDARAHGESDGKYSTFGYHEKMDLERAVEYFSEIDNTPEDRIGIFGVNLGAATALQFADGQFDYGFIIADTSFKDMRSYVEQSYSIAYSRMIRFITPLSLSIAELRGDLLVNDVSPLNTAKFITKPVLLLHDKNEKTIDPSGSELIFQNLKTKFKKIFYYEDSFVLKDEKKILTEEYDGHIEIFLKEYRLASK</sequence>
<gene>
    <name evidence="1" type="ordered locus">LEPBI_I2538</name>
</gene>
<dbReference type="PANTHER" id="PTHR43358">
    <property type="entry name" value="ALPHA/BETA-HYDROLASE"/>
    <property type="match status" value="1"/>
</dbReference>
<accession>B0SLN3</accession>
<proteinExistence type="predicted"/>
<dbReference type="SUPFAM" id="SSF53474">
    <property type="entry name" value="alpha/beta-Hydrolases"/>
    <property type="match status" value="1"/>
</dbReference>
<dbReference type="InterPro" id="IPR029058">
    <property type="entry name" value="AB_hydrolase_fold"/>
</dbReference>
<keyword evidence="2" id="KW-1185">Reference proteome</keyword>
<organism evidence="1 2">
    <name type="scientific">Leptospira biflexa serovar Patoc (strain Patoc 1 / ATCC 23582 / Paris)</name>
    <dbReference type="NCBI Taxonomy" id="456481"/>
    <lineage>
        <taxon>Bacteria</taxon>
        <taxon>Pseudomonadati</taxon>
        <taxon>Spirochaetota</taxon>
        <taxon>Spirochaetia</taxon>
        <taxon>Leptospirales</taxon>
        <taxon>Leptospiraceae</taxon>
        <taxon>Leptospira</taxon>
    </lineage>
</organism>